<gene>
    <name evidence="1" type="ORF">SAMN05216339_102173</name>
</gene>
<dbReference type="Proteomes" id="UP000183926">
    <property type="component" value="Unassembled WGS sequence"/>
</dbReference>
<evidence type="ECO:0000313" key="2">
    <source>
        <dbReference type="Proteomes" id="UP000183926"/>
    </source>
</evidence>
<dbReference type="Pfam" id="PF13384">
    <property type="entry name" value="HTH_23"/>
    <property type="match status" value="1"/>
</dbReference>
<organism evidence="1 2">
    <name type="scientific">Nitrosomonas eutropha</name>
    <dbReference type="NCBI Taxonomy" id="916"/>
    <lineage>
        <taxon>Bacteria</taxon>
        <taxon>Pseudomonadati</taxon>
        <taxon>Pseudomonadota</taxon>
        <taxon>Betaproteobacteria</taxon>
        <taxon>Nitrosomonadales</taxon>
        <taxon>Nitrosomonadaceae</taxon>
        <taxon>Nitrosomonas</taxon>
    </lineage>
</organism>
<evidence type="ECO:0000313" key="1">
    <source>
        <dbReference type="EMBL" id="SFU42729.1"/>
    </source>
</evidence>
<dbReference type="AlphaFoldDB" id="A0A1I7G2S6"/>
<dbReference type="EMBL" id="FPBL01000002">
    <property type="protein sequence ID" value="SFU42729.1"/>
    <property type="molecule type" value="Genomic_DNA"/>
</dbReference>
<reference evidence="1 2" key="1">
    <citation type="submission" date="2016-10" db="EMBL/GenBank/DDBJ databases">
        <authorList>
            <person name="de Groot N.N."/>
        </authorList>
    </citation>
    <scope>NUCLEOTIDE SEQUENCE [LARGE SCALE GENOMIC DNA]</scope>
    <source>
        <strain evidence="1 2">Nm24</strain>
    </source>
</reference>
<dbReference type="RefSeq" id="WP_177217828.1">
    <property type="nucleotide sequence ID" value="NZ_FPBL01000002.1"/>
</dbReference>
<sequence>MSRSPLRGQEVLDDALRALASATTIEQLRQAQAVVLPPQYGMSLEQTAQATGLSKGWVCRMRNKFITGEAVGDQGKSVHGGRHRENFTPEREAELLKPFLESAGVGGILVVGQIKTPTRSGAGMEDGVVVSVQVAASA</sequence>
<accession>A0A1I7G2S6</accession>
<protein>
    <submittedName>
        <fullName evidence="1">Uncharacterized protein</fullName>
    </submittedName>
</protein>
<proteinExistence type="predicted"/>
<name>A0A1I7G2S6_9PROT</name>